<dbReference type="Proteomes" id="UP000610558">
    <property type="component" value="Unassembled WGS sequence"/>
</dbReference>
<accession>A0A927GXH1</accession>
<proteinExistence type="predicted"/>
<evidence type="ECO:0000313" key="1">
    <source>
        <dbReference type="EMBL" id="MBD2860163.1"/>
    </source>
</evidence>
<comment type="caution">
    <text evidence="1">The sequence shown here is derived from an EMBL/GenBank/DDBJ whole genome shotgun (WGS) entry which is preliminary data.</text>
</comment>
<keyword evidence="2" id="KW-1185">Reference proteome</keyword>
<evidence type="ECO:0008006" key="3">
    <source>
        <dbReference type="Google" id="ProtNLM"/>
    </source>
</evidence>
<protein>
    <recommendedName>
        <fullName evidence="3">DUF2846 domain-containing protein</fullName>
    </recommendedName>
</protein>
<organism evidence="1 2">
    <name type="scientific">Spongiibacter pelagi</name>
    <dbReference type="NCBI Taxonomy" id="2760804"/>
    <lineage>
        <taxon>Bacteria</taxon>
        <taxon>Pseudomonadati</taxon>
        <taxon>Pseudomonadota</taxon>
        <taxon>Gammaproteobacteria</taxon>
        <taxon>Cellvibrionales</taxon>
        <taxon>Spongiibacteraceae</taxon>
        <taxon>Spongiibacter</taxon>
    </lineage>
</organism>
<evidence type="ECO:0000313" key="2">
    <source>
        <dbReference type="Proteomes" id="UP000610558"/>
    </source>
</evidence>
<sequence>MKNNGYLAFEIQPGKHELVVKGKSADQWDFADQKISLIASPNQEYFVKINIGSRVGFLGGELAESETTPSLQGSIWKVILGAGLEPVENEIGRQEISDLNLSK</sequence>
<dbReference type="AlphaFoldDB" id="A0A927GXH1"/>
<gene>
    <name evidence="1" type="ORF">IB286_14270</name>
</gene>
<dbReference type="EMBL" id="JACXLD010000014">
    <property type="protein sequence ID" value="MBD2860163.1"/>
    <property type="molecule type" value="Genomic_DNA"/>
</dbReference>
<name>A0A927GXH1_9GAMM</name>
<reference evidence="1" key="1">
    <citation type="submission" date="2020-09" db="EMBL/GenBank/DDBJ databases">
        <authorList>
            <person name="Yoon J.-W."/>
        </authorList>
    </citation>
    <scope>NUCLEOTIDE SEQUENCE</scope>
    <source>
        <strain evidence="1">KMU-158</strain>
    </source>
</reference>